<evidence type="ECO:0000256" key="1">
    <source>
        <dbReference type="PROSITE-ProRule" id="PRU00042"/>
    </source>
</evidence>
<dbReference type="AlphaFoldDB" id="A0A4Y7U0U2"/>
<evidence type="ECO:0000313" key="5">
    <source>
        <dbReference type="Proteomes" id="UP000298030"/>
    </source>
</evidence>
<evidence type="ECO:0000313" key="4">
    <source>
        <dbReference type="EMBL" id="TEB39871.1"/>
    </source>
</evidence>
<gene>
    <name evidence="4" type="ORF">FA13DRAFT_1784522</name>
</gene>
<keyword evidence="1" id="KW-0862">Zinc</keyword>
<dbReference type="GO" id="GO:0008270">
    <property type="term" value="F:zinc ion binding"/>
    <property type="evidence" value="ECO:0007669"/>
    <property type="project" value="UniProtKB-KW"/>
</dbReference>
<dbReference type="EMBL" id="QPFP01000001">
    <property type="protein sequence ID" value="TEB39871.1"/>
    <property type="molecule type" value="Genomic_DNA"/>
</dbReference>
<comment type="caution">
    <text evidence="4">The sequence shown here is derived from an EMBL/GenBank/DDBJ whole genome shotgun (WGS) entry which is preliminary data.</text>
</comment>
<name>A0A4Y7U0U2_COPMI</name>
<evidence type="ECO:0000259" key="3">
    <source>
        <dbReference type="PROSITE" id="PS50157"/>
    </source>
</evidence>
<proteinExistence type="predicted"/>
<feature type="compositionally biased region" description="Low complexity" evidence="2">
    <location>
        <begin position="205"/>
        <end position="221"/>
    </location>
</feature>
<keyword evidence="1" id="KW-0863">Zinc-finger</keyword>
<dbReference type="PROSITE" id="PS50157">
    <property type="entry name" value="ZINC_FINGER_C2H2_2"/>
    <property type="match status" value="1"/>
</dbReference>
<reference evidence="4 5" key="1">
    <citation type="journal article" date="2019" name="Nat. Ecol. Evol.">
        <title>Megaphylogeny resolves global patterns of mushroom evolution.</title>
        <authorList>
            <person name="Varga T."/>
            <person name="Krizsan K."/>
            <person name="Foldi C."/>
            <person name="Dima B."/>
            <person name="Sanchez-Garcia M."/>
            <person name="Sanchez-Ramirez S."/>
            <person name="Szollosi G.J."/>
            <person name="Szarkandi J.G."/>
            <person name="Papp V."/>
            <person name="Albert L."/>
            <person name="Andreopoulos W."/>
            <person name="Angelini C."/>
            <person name="Antonin V."/>
            <person name="Barry K.W."/>
            <person name="Bougher N.L."/>
            <person name="Buchanan P."/>
            <person name="Buyck B."/>
            <person name="Bense V."/>
            <person name="Catcheside P."/>
            <person name="Chovatia M."/>
            <person name="Cooper J."/>
            <person name="Damon W."/>
            <person name="Desjardin D."/>
            <person name="Finy P."/>
            <person name="Geml J."/>
            <person name="Haridas S."/>
            <person name="Hughes K."/>
            <person name="Justo A."/>
            <person name="Karasinski D."/>
            <person name="Kautmanova I."/>
            <person name="Kiss B."/>
            <person name="Kocsube S."/>
            <person name="Kotiranta H."/>
            <person name="LaButti K.M."/>
            <person name="Lechner B.E."/>
            <person name="Liimatainen K."/>
            <person name="Lipzen A."/>
            <person name="Lukacs Z."/>
            <person name="Mihaltcheva S."/>
            <person name="Morgado L.N."/>
            <person name="Niskanen T."/>
            <person name="Noordeloos M.E."/>
            <person name="Ohm R.A."/>
            <person name="Ortiz-Santana B."/>
            <person name="Ovrebo C."/>
            <person name="Racz N."/>
            <person name="Riley R."/>
            <person name="Savchenko A."/>
            <person name="Shiryaev A."/>
            <person name="Soop K."/>
            <person name="Spirin V."/>
            <person name="Szebenyi C."/>
            <person name="Tomsovsky M."/>
            <person name="Tulloss R.E."/>
            <person name="Uehling J."/>
            <person name="Grigoriev I.V."/>
            <person name="Vagvolgyi C."/>
            <person name="Papp T."/>
            <person name="Martin F.M."/>
            <person name="Miettinen O."/>
            <person name="Hibbett D.S."/>
            <person name="Nagy L.G."/>
        </authorList>
    </citation>
    <scope>NUCLEOTIDE SEQUENCE [LARGE SCALE GENOMIC DNA]</scope>
    <source>
        <strain evidence="4 5">FP101781</strain>
    </source>
</reference>
<sequence>MYEIESFYEKHRLKCQLGMPGTSRAEGGAKKESRQDKKQCNGCSGWYHHRDIRKHQINANCGTTEGDHCCDGCNKAYSSKNFLFWHKVDSMAKGQPCGEEPDLTDKPRCSGFQNVYFRYGLLRAHQKKYGCGQIQGRWKCGGCGAGFGQEENRTAHQRKRGCGTPPENKPLTMCRYCEENMKDESALKQHQDTCGTSAGAQVATAAEAPAEEQAGPAPGAPLVGEPVADSIVDLPAKYEHMKACVGFLIEVGQVEMALGTMEAFMNTPISNVHFIPTYLHYLHYLP</sequence>
<organism evidence="4 5">
    <name type="scientific">Coprinellus micaceus</name>
    <name type="common">Glistening ink-cap mushroom</name>
    <name type="synonym">Coprinus micaceus</name>
    <dbReference type="NCBI Taxonomy" id="71717"/>
    <lineage>
        <taxon>Eukaryota</taxon>
        <taxon>Fungi</taxon>
        <taxon>Dikarya</taxon>
        <taxon>Basidiomycota</taxon>
        <taxon>Agaricomycotina</taxon>
        <taxon>Agaricomycetes</taxon>
        <taxon>Agaricomycetidae</taxon>
        <taxon>Agaricales</taxon>
        <taxon>Agaricineae</taxon>
        <taxon>Psathyrellaceae</taxon>
        <taxon>Coprinellus</taxon>
    </lineage>
</organism>
<protein>
    <recommendedName>
        <fullName evidence="3">C2H2-type domain-containing protein</fullName>
    </recommendedName>
</protein>
<accession>A0A4Y7U0U2</accession>
<evidence type="ECO:0000256" key="2">
    <source>
        <dbReference type="SAM" id="MobiDB-lite"/>
    </source>
</evidence>
<feature type="region of interest" description="Disordered" evidence="2">
    <location>
        <begin position="205"/>
        <end position="224"/>
    </location>
</feature>
<keyword evidence="5" id="KW-1185">Reference proteome</keyword>
<dbReference type="Gene3D" id="3.30.160.60">
    <property type="entry name" value="Classic Zinc Finger"/>
    <property type="match status" value="1"/>
</dbReference>
<feature type="domain" description="C2H2-type" evidence="3">
    <location>
        <begin position="138"/>
        <end position="166"/>
    </location>
</feature>
<dbReference type="Proteomes" id="UP000298030">
    <property type="component" value="Unassembled WGS sequence"/>
</dbReference>
<dbReference type="InterPro" id="IPR013087">
    <property type="entry name" value="Znf_C2H2_type"/>
</dbReference>
<keyword evidence="1" id="KW-0479">Metal-binding</keyword>